<evidence type="ECO:0000313" key="3">
    <source>
        <dbReference type="Proteomes" id="UP001218638"/>
    </source>
</evidence>
<dbReference type="RefSeq" id="WP_330931028.1">
    <property type="nucleotide sequence ID" value="NZ_CP119075.1"/>
</dbReference>
<feature type="transmembrane region" description="Helical" evidence="1">
    <location>
        <begin position="34"/>
        <end position="56"/>
    </location>
</feature>
<keyword evidence="1" id="KW-0812">Transmembrane</keyword>
<evidence type="ECO:0000313" key="2">
    <source>
        <dbReference type="EMBL" id="WED64307.1"/>
    </source>
</evidence>
<dbReference type="KEGG" id="slom:PXH66_18370"/>
<dbReference type="Proteomes" id="UP001218638">
    <property type="component" value="Chromosome"/>
</dbReference>
<accession>A0AAF0CHH0</accession>
<reference evidence="2" key="1">
    <citation type="submission" date="2023-03" db="EMBL/GenBank/DDBJ databases">
        <title>Lomoglobus Profundus gen. nov., sp. nov., a novel member of the phylum Verrucomicrobia, isolated from deep-marine sediment of South China Sea.</title>
        <authorList>
            <person name="Ahmad T."/>
            <person name="Ishaq S.E."/>
            <person name="Wang F."/>
        </authorList>
    </citation>
    <scope>NUCLEOTIDE SEQUENCE</scope>
    <source>
        <strain evidence="2">LMO-M01</strain>
    </source>
</reference>
<proteinExistence type="predicted"/>
<evidence type="ECO:0000256" key="1">
    <source>
        <dbReference type="SAM" id="Phobius"/>
    </source>
</evidence>
<evidence type="ECO:0008006" key="4">
    <source>
        <dbReference type="Google" id="ProtNLM"/>
    </source>
</evidence>
<protein>
    <recommendedName>
        <fullName evidence="4">PilN domain-containing protein</fullName>
    </recommendedName>
</protein>
<sequence length="196" mass="21862">MPRPTNQLQPTSAWRLDLRLVDELPEDSIVGRRFIFNALAGVVASAALIAAAWAGYHLYTTINGISDWENRITVAEPDVRVVESLQRNYATQAARLDIIHQLMHNPIPLTVFIAELGRTLPPHMDVHMMQTRSGIFVVRGILNDGSERASRMIGSYVSSLSTNEVIGPHFKEIKLSGLERFDAEDGLSFEITLTPR</sequence>
<gene>
    <name evidence="2" type="ORF">PXH66_18370</name>
</gene>
<keyword evidence="1" id="KW-0472">Membrane</keyword>
<organism evidence="2 3">
    <name type="scientific">Synoicihabitans lomoniglobus</name>
    <dbReference type="NCBI Taxonomy" id="2909285"/>
    <lineage>
        <taxon>Bacteria</taxon>
        <taxon>Pseudomonadati</taxon>
        <taxon>Verrucomicrobiota</taxon>
        <taxon>Opitutia</taxon>
        <taxon>Opitutales</taxon>
        <taxon>Opitutaceae</taxon>
        <taxon>Synoicihabitans</taxon>
    </lineage>
</organism>
<dbReference type="AlphaFoldDB" id="A0AAF0CHH0"/>
<dbReference type="EMBL" id="CP119075">
    <property type="protein sequence ID" value="WED64307.1"/>
    <property type="molecule type" value="Genomic_DNA"/>
</dbReference>
<name>A0AAF0CHH0_9BACT</name>
<keyword evidence="1" id="KW-1133">Transmembrane helix</keyword>
<keyword evidence="3" id="KW-1185">Reference proteome</keyword>